<comment type="cofactor">
    <cofactor evidence="6">
        <name>FMN</name>
        <dbReference type="ChEBI" id="CHEBI:58210"/>
    </cofactor>
</comment>
<reference evidence="8 9" key="1">
    <citation type="submission" date="2018-03" db="EMBL/GenBank/DDBJ databases">
        <title>Arenimonas caeni sp. nov., isolated from activated sludge.</title>
        <authorList>
            <person name="Liu H."/>
        </authorList>
    </citation>
    <scope>NUCLEOTIDE SEQUENCE [LARGE SCALE GENOMIC DNA]</scope>
    <source>
        <strain evidence="9">z29</strain>
    </source>
</reference>
<comment type="caution">
    <text evidence="8">The sequence shown here is derived from an EMBL/GenBank/DDBJ whole genome shotgun (WGS) entry which is preliminary data.</text>
</comment>
<dbReference type="InterPro" id="IPR010209">
    <property type="entry name" value="Ion_transpt_RnfG/RsxG"/>
</dbReference>
<evidence type="ECO:0000256" key="4">
    <source>
        <dbReference type="ARBA" id="ARBA00022643"/>
    </source>
</evidence>
<keyword evidence="6" id="KW-1278">Translocase</keyword>
<evidence type="ECO:0000256" key="2">
    <source>
        <dbReference type="ARBA" id="ARBA00022553"/>
    </source>
</evidence>
<dbReference type="GO" id="GO:0009055">
    <property type="term" value="F:electron transfer activity"/>
    <property type="evidence" value="ECO:0007669"/>
    <property type="project" value="InterPro"/>
</dbReference>
<keyword evidence="6" id="KW-0812">Transmembrane</keyword>
<comment type="subcellular location">
    <subcellularLocation>
        <location evidence="6">Cell inner membrane</location>
        <topology evidence="6">Single-pass membrane protein</topology>
    </subcellularLocation>
</comment>
<dbReference type="NCBIfam" id="NF002519">
    <property type="entry name" value="PRK01908.1"/>
    <property type="match status" value="1"/>
</dbReference>
<dbReference type="EC" id="7.-.-.-" evidence="6"/>
<dbReference type="GO" id="GO:0005886">
    <property type="term" value="C:plasma membrane"/>
    <property type="evidence" value="ECO:0007669"/>
    <property type="project" value="UniProtKB-SubCell"/>
</dbReference>
<feature type="domain" description="FMN-binding" evidence="7">
    <location>
        <begin position="103"/>
        <end position="195"/>
    </location>
</feature>
<keyword evidence="6" id="KW-1133">Transmembrane helix</keyword>
<dbReference type="Pfam" id="PF04205">
    <property type="entry name" value="FMN_bind"/>
    <property type="match status" value="1"/>
</dbReference>
<dbReference type="EMBL" id="PVLF01000001">
    <property type="protein sequence ID" value="PRH83648.1"/>
    <property type="molecule type" value="Genomic_DNA"/>
</dbReference>
<proteinExistence type="inferred from homology"/>
<name>A0A2P6MCB3_9GAMM</name>
<dbReference type="NCBIfam" id="TIGR01947">
    <property type="entry name" value="rnfG"/>
    <property type="match status" value="1"/>
</dbReference>
<keyword evidence="9" id="KW-1185">Reference proteome</keyword>
<dbReference type="PANTHER" id="PTHR36118:SF1">
    <property type="entry name" value="ION-TRANSLOCATING OXIDOREDUCTASE COMPLEX SUBUNIT G"/>
    <property type="match status" value="1"/>
</dbReference>
<evidence type="ECO:0000256" key="3">
    <source>
        <dbReference type="ARBA" id="ARBA00022630"/>
    </source>
</evidence>
<keyword evidence="2 6" id="KW-0597">Phosphoprotein</keyword>
<dbReference type="HAMAP" id="MF_00479">
    <property type="entry name" value="RsxG_RnfG"/>
    <property type="match status" value="1"/>
</dbReference>
<dbReference type="PANTHER" id="PTHR36118">
    <property type="entry name" value="ION-TRANSLOCATING OXIDOREDUCTASE COMPLEX SUBUNIT G"/>
    <property type="match status" value="1"/>
</dbReference>
<comment type="similarity">
    <text evidence="6">Belongs to the RnfG family.</text>
</comment>
<evidence type="ECO:0000313" key="9">
    <source>
        <dbReference type="Proteomes" id="UP000241736"/>
    </source>
</evidence>
<evidence type="ECO:0000256" key="6">
    <source>
        <dbReference type="HAMAP-Rule" id="MF_00479"/>
    </source>
</evidence>
<keyword evidence="6" id="KW-0997">Cell inner membrane</keyword>
<sequence>MSEGLRESLRAGAQLALAGLAAALLLAGTWALTHARIAESEQRARREALQIVLPATLHDNDPIAEAVQVQAPAWLGQPSSPVYRARRGGEPVALVFEATAPDGYAGPIRLLVAVDQAGRVLGVRVTAHTETPGLGDDIEAGRSDWITRFSGRALGDPAPSRWRVARDGGDFPQFAGATLTPRAVVAAVRRALQFVATHGEAVRAAEAGATLSFDDAPADPPPAR</sequence>
<keyword evidence="5 6" id="KW-0249">Electron transport</keyword>
<dbReference type="SMART" id="SM00900">
    <property type="entry name" value="FMN_bind"/>
    <property type="match status" value="1"/>
</dbReference>
<organism evidence="8 9">
    <name type="scientific">Arenimonas caeni</name>
    <dbReference type="NCBI Taxonomy" id="2058085"/>
    <lineage>
        <taxon>Bacteria</taxon>
        <taxon>Pseudomonadati</taxon>
        <taxon>Pseudomonadota</taxon>
        <taxon>Gammaproteobacteria</taxon>
        <taxon>Lysobacterales</taxon>
        <taxon>Lysobacteraceae</taxon>
        <taxon>Arenimonas</taxon>
    </lineage>
</organism>
<evidence type="ECO:0000256" key="5">
    <source>
        <dbReference type="ARBA" id="ARBA00022982"/>
    </source>
</evidence>
<keyword evidence="1 6" id="KW-0813">Transport</keyword>
<dbReference type="OrthoDB" id="9784165at2"/>
<gene>
    <name evidence="6" type="primary">rnfG</name>
    <name evidence="8" type="ORF">C6N40_00440</name>
</gene>
<dbReference type="GO" id="GO:0010181">
    <property type="term" value="F:FMN binding"/>
    <property type="evidence" value="ECO:0007669"/>
    <property type="project" value="InterPro"/>
</dbReference>
<evidence type="ECO:0000313" key="8">
    <source>
        <dbReference type="EMBL" id="PRH83648.1"/>
    </source>
</evidence>
<keyword evidence="4 6" id="KW-0288">FMN</keyword>
<protein>
    <recommendedName>
        <fullName evidence="6">Ion-translocating oxidoreductase complex subunit G</fullName>
        <ecNumber evidence="6">7.-.-.-</ecNumber>
    </recommendedName>
    <alternativeName>
        <fullName evidence="6">Rnf electron transport complex subunit G</fullName>
    </alternativeName>
</protein>
<evidence type="ECO:0000259" key="7">
    <source>
        <dbReference type="SMART" id="SM00900"/>
    </source>
</evidence>
<comment type="function">
    <text evidence="6">Part of a membrane-bound complex that couples electron transfer with translocation of ions across the membrane.</text>
</comment>
<dbReference type="Proteomes" id="UP000241736">
    <property type="component" value="Unassembled WGS sequence"/>
</dbReference>
<dbReference type="PIRSF" id="PIRSF006091">
    <property type="entry name" value="E_trnsport_RnfG"/>
    <property type="match status" value="1"/>
</dbReference>
<dbReference type="AlphaFoldDB" id="A0A2P6MCB3"/>
<evidence type="ECO:0000256" key="1">
    <source>
        <dbReference type="ARBA" id="ARBA00022448"/>
    </source>
</evidence>
<dbReference type="GO" id="GO:0022900">
    <property type="term" value="P:electron transport chain"/>
    <property type="evidence" value="ECO:0007669"/>
    <property type="project" value="UniProtKB-UniRule"/>
</dbReference>
<keyword evidence="6" id="KW-0472">Membrane</keyword>
<accession>A0A2P6MCB3</accession>
<dbReference type="InterPro" id="IPR007329">
    <property type="entry name" value="FMN-bd"/>
</dbReference>
<feature type="modified residue" description="FMN phosphoryl threonine" evidence="6">
    <location>
        <position position="178"/>
    </location>
</feature>
<dbReference type="RefSeq" id="WP_106989036.1">
    <property type="nucleotide sequence ID" value="NZ_KZ679084.1"/>
</dbReference>
<comment type="subunit">
    <text evidence="6">The complex is composed of six subunits: RnfA, RnfB, RnfC, RnfD, RnfE and RnfG.</text>
</comment>
<keyword evidence="6" id="KW-1003">Cell membrane</keyword>
<keyword evidence="3 6" id="KW-0285">Flavoprotein</keyword>